<evidence type="ECO:0000313" key="2">
    <source>
        <dbReference type="Proteomes" id="UP001152888"/>
    </source>
</evidence>
<keyword evidence="2" id="KW-1185">Reference proteome</keyword>
<protein>
    <submittedName>
        <fullName evidence="1">Uncharacterized protein</fullName>
    </submittedName>
</protein>
<dbReference type="Proteomes" id="UP001152888">
    <property type="component" value="Unassembled WGS sequence"/>
</dbReference>
<accession>A0A9P0JZT7</accession>
<name>A0A9P0JZT7_ACAOB</name>
<organism evidence="1 2">
    <name type="scientific">Acanthoscelides obtectus</name>
    <name type="common">Bean weevil</name>
    <name type="synonym">Bruchus obtectus</name>
    <dbReference type="NCBI Taxonomy" id="200917"/>
    <lineage>
        <taxon>Eukaryota</taxon>
        <taxon>Metazoa</taxon>
        <taxon>Ecdysozoa</taxon>
        <taxon>Arthropoda</taxon>
        <taxon>Hexapoda</taxon>
        <taxon>Insecta</taxon>
        <taxon>Pterygota</taxon>
        <taxon>Neoptera</taxon>
        <taxon>Endopterygota</taxon>
        <taxon>Coleoptera</taxon>
        <taxon>Polyphaga</taxon>
        <taxon>Cucujiformia</taxon>
        <taxon>Chrysomeloidea</taxon>
        <taxon>Chrysomelidae</taxon>
        <taxon>Bruchinae</taxon>
        <taxon>Bruchini</taxon>
        <taxon>Acanthoscelides</taxon>
    </lineage>
</organism>
<comment type="caution">
    <text evidence="1">The sequence shown here is derived from an EMBL/GenBank/DDBJ whole genome shotgun (WGS) entry which is preliminary data.</text>
</comment>
<sequence>MKIKNSGRIEKSKYKIRSVLLVRCHRRSAVGLLVPEGERRDESVSGSFWTVSL</sequence>
<proteinExistence type="predicted"/>
<gene>
    <name evidence="1" type="ORF">ACAOBT_LOCUS4177</name>
</gene>
<reference evidence="1" key="1">
    <citation type="submission" date="2022-03" db="EMBL/GenBank/DDBJ databases">
        <authorList>
            <person name="Sayadi A."/>
        </authorList>
    </citation>
    <scope>NUCLEOTIDE SEQUENCE</scope>
</reference>
<dbReference type="AlphaFoldDB" id="A0A9P0JZT7"/>
<dbReference type="EMBL" id="CAKOFQ010006695">
    <property type="protein sequence ID" value="CAH1961472.1"/>
    <property type="molecule type" value="Genomic_DNA"/>
</dbReference>
<evidence type="ECO:0000313" key="1">
    <source>
        <dbReference type="EMBL" id="CAH1961472.1"/>
    </source>
</evidence>